<name>A0A0K2U514_LEPSM</name>
<evidence type="ECO:0000313" key="2">
    <source>
        <dbReference type="EMBL" id="CDW33140.1"/>
    </source>
</evidence>
<proteinExistence type="predicted"/>
<reference evidence="2" key="1">
    <citation type="submission" date="2014-05" db="EMBL/GenBank/DDBJ databases">
        <authorList>
            <person name="Chronopoulou M."/>
        </authorList>
    </citation>
    <scope>NUCLEOTIDE SEQUENCE</scope>
    <source>
        <tissue evidence="2">Whole organism</tissue>
    </source>
</reference>
<evidence type="ECO:0000256" key="1">
    <source>
        <dbReference type="SAM" id="MobiDB-lite"/>
    </source>
</evidence>
<organism evidence="2">
    <name type="scientific">Lepeophtheirus salmonis</name>
    <name type="common">Salmon louse</name>
    <name type="synonym">Caligus salmonis</name>
    <dbReference type="NCBI Taxonomy" id="72036"/>
    <lineage>
        <taxon>Eukaryota</taxon>
        <taxon>Metazoa</taxon>
        <taxon>Ecdysozoa</taxon>
        <taxon>Arthropoda</taxon>
        <taxon>Crustacea</taxon>
        <taxon>Multicrustacea</taxon>
        <taxon>Hexanauplia</taxon>
        <taxon>Copepoda</taxon>
        <taxon>Siphonostomatoida</taxon>
        <taxon>Caligidae</taxon>
        <taxon>Lepeophtheirus</taxon>
    </lineage>
</organism>
<accession>A0A0K2U514</accession>
<dbReference type="EMBL" id="HACA01015779">
    <property type="protein sequence ID" value="CDW33140.1"/>
    <property type="molecule type" value="Transcribed_RNA"/>
</dbReference>
<sequence>MNIVTSPTPAGPLQNYSTAVTSFPTPNPVPQSPTPRVESLDLLERIRFIKNMMITVQDTGESPSGVGEKTHKRHHANPTQMISSGVDLDSLIPELLDVVAASMASGDKKKRKSLMANLTLQTWVNKWVHTRVKGFLSPLPLNTKRCS</sequence>
<feature type="compositionally biased region" description="Polar residues" evidence="1">
    <location>
        <begin position="1"/>
        <end position="23"/>
    </location>
</feature>
<protein>
    <submittedName>
        <fullName evidence="2">Uncharacterized protein</fullName>
    </submittedName>
</protein>
<feature type="region of interest" description="Disordered" evidence="1">
    <location>
        <begin position="1"/>
        <end position="36"/>
    </location>
</feature>
<dbReference type="AlphaFoldDB" id="A0A0K2U514"/>